<dbReference type="EMBL" id="CAJVQB010000107">
    <property type="protein sequence ID" value="CAG8467611.1"/>
    <property type="molecule type" value="Genomic_DNA"/>
</dbReference>
<gene>
    <name evidence="2" type="ORF">GMARGA_LOCUS617</name>
</gene>
<reference evidence="2 3" key="1">
    <citation type="submission" date="2021-06" db="EMBL/GenBank/DDBJ databases">
        <authorList>
            <person name="Kallberg Y."/>
            <person name="Tangrot J."/>
            <person name="Rosling A."/>
        </authorList>
    </citation>
    <scope>NUCLEOTIDE SEQUENCE [LARGE SCALE GENOMIC DNA]</scope>
    <source>
        <strain evidence="2 3">120-4 pot B 10/14</strain>
    </source>
</reference>
<sequence length="297" mass="33334">MSSIFISFCFTKTVSGTNNFINGTALYQVAINNDQLSELTFKVGRYVYEDKEYLSLVQATPVLSPDPNYISTSNDLLSSLPLLIYSAMPVSGSYLSDSNSGRESFMLARRLYNGITSTKNIFSKVIISYRNENKRYDTVKNNLQKTVLSVVGRLKVSSNNIPHIIASEIEWTYLKKICFFKFYSVQKKQPTPLHSLFTKKSTKDNVSPINFMDSLSQIQNKTASTTSTPPNVNSASPSSNTHHTPQTTTNNNESFSPEMEDNTAPDLDTEFITPIYEDPTPEPLAKCKKHTLPSRKK</sequence>
<evidence type="ECO:0000256" key="1">
    <source>
        <dbReference type="SAM" id="MobiDB-lite"/>
    </source>
</evidence>
<accession>A0ABM8VX14</accession>
<proteinExistence type="predicted"/>
<feature type="compositionally biased region" description="Basic residues" evidence="1">
    <location>
        <begin position="286"/>
        <end position="297"/>
    </location>
</feature>
<comment type="caution">
    <text evidence="2">The sequence shown here is derived from an EMBL/GenBank/DDBJ whole genome shotgun (WGS) entry which is preliminary data.</text>
</comment>
<feature type="compositionally biased region" description="Low complexity" evidence="1">
    <location>
        <begin position="222"/>
        <end position="252"/>
    </location>
</feature>
<feature type="region of interest" description="Disordered" evidence="1">
    <location>
        <begin position="220"/>
        <end position="297"/>
    </location>
</feature>
<name>A0ABM8VX14_GIGMA</name>
<dbReference type="Proteomes" id="UP000789901">
    <property type="component" value="Unassembled WGS sequence"/>
</dbReference>
<keyword evidence="3" id="KW-1185">Reference proteome</keyword>
<feature type="compositionally biased region" description="Acidic residues" evidence="1">
    <location>
        <begin position="258"/>
        <end position="269"/>
    </location>
</feature>
<protein>
    <submittedName>
        <fullName evidence="2">43813_t:CDS:1</fullName>
    </submittedName>
</protein>
<organism evidence="2 3">
    <name type="scientific">Gigaspora margarita</name>
    <dbReference type="NCBI Taxonomy" id="4874"/>
    <lineage>
        <taxon>Eukaryota</taxon>
        <taxon>Fungi</taxon>
        <taxon>Fungi incertae sedis</taxon>
        <taxon>Mucoromycota</taxon>
        <taxon>Glomeromycotina</taxon>
        <taxon>Glomeromycetes</taxon>
        <taxon>Diversisporales</taxon>
        <taxon>Gigasporaceae</taxon>
        <taxon>Gigaspora</taxon>
    </lineage>
</organism>
<evidence type="ECO:0000313" key="3">
    <source>
        <dbReference type="Proteomes" id="UP000789901"/>
    </source>
</evidence>
<evidence type="ECO:0000313" key="2">
    <source>
        <dbReference type="EMBL" id="CAG8467611.1"/>
    </source>
</evidence>